<reference evidence="7 8" key="1">
    <citation type="submission" date="2017-04" db="EMBL/GenBank/DDBJ databases">
        <title>Novel microbial lineages endemic to geothermal iron-oxide mats fill important gaps in the evolutionary history of Archaea.</title>
        <authorList>
            <person name="Jay Z.J."/>
            <person name="Beam J.P."/>
            <person name="Dlakic M."/>
            <person name="Rusch D.B."/>
            <person name="Kozubal M.A."/>
            <person name="Inskeep W.P."/>
        </authorList>
    </citation>
    <scope>NUCLEOTIDE SEQUENCE [LARGE SCALE GENOMIC DNA]</scope>
    <source>
        <strain evidence="7">OSP_D</strain>
    </source>
</reference>
<keyword evidence="3 6" id="KW-0812">Transmembrane</keyword>
<dbReference type="EMBL" id="NEXC01000018">
    <property type="protein sequence ID" value="PSN83649.1"/>
    <property type="molecule type" value="Genomic_DNA"/>
</dbReference>
<feature type="transmembrane region" description="Helical" evidence="6">
    <location>
        <begin position="37"/>
        <end position="57"/>
    </location>
</feature>
<dbReference type="AlphaFoldDB" id="A0A2R6ABD2"/>
<comment type="caution">
    <text evidence="7">The sequence shown here is derived from an EMBL/GenBank/DDBJ whole genome shotgun (WGS) entry which is preliminary data.</text>
</comment>
<evidence type="ECO:0000256" key="5">
    <source>
        <dbReference type="ARBA" id="ARBA00023136"/>
    </source>
</evidence>
<comment type="subcellular location">
    <subcellularLocation>
        <location evidence="1">Cell membrane</location>
        <topology evidence="1">Multi-pass membrane protein</topology>
    </subcellularLocation>
</comment>
<dbReference type="PANTHER" id="PTHR38825:SF2">
    <property type="entry name" value="LYSINE TRANSPORTER LYSE"/>
    <property type="match status" value="1"/>
</dbReference>
<dbReference type="GO" id="GO:0006865">
    <property type="term" value="P:amino acid transport"/>
    <property type="evidence" value="ECO:0007669"/>
    <property type="project" value="InterPro"/>
</dbReference>
<organism evidence="7 8">
    <name type="scientific">Candidatus Marsarchaeota G1 archaeon OSP_D</name>
    <dbReference type="NCBI Taxonomy" id="1978155"/>
    <lineage>
        <taxon>Archaea</taxon>
        <taxon>Candidatus Marsarchaeota</taxon>
        <taxon>Candidatus Marsarchaeota group 1</taxon>
    </lineage>
</organism>
<evidence type="ECO:0000256" key="1">
    <source>
        <dbReference type="ARBA" id="ARBA00004651"/>
    </source>
</evidence>
<dbReference type="PANTHER" id="PTHR38825">
    <property type="entry name" value="LYSINE EXPORTER PROTEIN (LYSE/YGGA)"/>
    <property type="match status" value="1"/>
</dbReference>
<dbReference type="InterPro" id="IPR001123">
    <property type="entry name" value="LeuE-type"/>
</dbReference>
<sequence>MNLSGFGVAYALGVSLAAPPGPINMLMFSEAVRNSRWSAFSIGLGALSADAIFYALVSTLRSSVLNSKIIFLLYPIGCAVLLYLSFLLVKGANAKQSEKQVKGVKYIKGLGVGLTNPLQIGWWITVGLPLASIFGVEFALGFFSGILSWVLGFTSMVSLYRERLVKAFKVISYASAAVLCAFALYFALLFLSALTA</sequence>
<evidence type="ECO:0000256" key="2">
    <source>
        <dbReference type="ARBA" id="ARBA00022475"/>
    </source>
</evidence>
<dbReference type="Pfam" id="PF01810">
    <property type="entry name" value="LysE"/>
    <property type="match status" value="1"/>
</dbReference>
<evidence type="ECO:0000313" key="7">
    <source>
        <dbReference type="EMBL" id="PSN83649.1"/>
    </source>
</evidence>
<feature type="transmembrane region" description="Helical" evidence="6">
    <location>
        <begin position="170"/>
        <end position="194"/>
    </location>
</feature>
<evidence type="ECO:0000256" key="3">
    <source>
        <dbReference type="ARBA" id="ARBA00022692"/>
    </source>
</evidence>
<dbReference type="Proteomes" id="UP000240880">
    <property type="component" value="Unassembled WGS sequence"/>
</dbReference>
<proteinExistence type="predicted"/>
<keyword evidence="5 6" id="KW-0472">Membrane</keyword>
<protein>
    <recommendedName>
        <fullName evidence="9">Lysine transporter LysE</fullName>
    </recommendedName>
</protein>
<evidence type="ECO:0000313" key="8">
    <source>
        <dbReference type="Proteomes" id="UP000240880"/>
    </source>
</evidence>
<feature type="transmembrane region" description="Helical" evidence="6">
    <location>
        <begin position="120"/>
        <end position="150"/>
    </location>
</feature>
<evidence type="ECO:0000256" key="6">
    <source>
        <dbReference type="SAM" id="Phobius"/>
    </source>
</evidence>
<name>A0A2R6ABD2_9ARCH</name>
<keyword evidence="2" id="KW-1003">Cell membrane</keyword>
<accession>A0A2R6ABD2</accession>
<evidence type="ECO:0008006" key="9">
    <source>
        <dbReference type="Google" id="ProtNLM"/>
    </source>
</evidence>
<dbReference type="GO" id="GO:0005886">
    <property type="term" value="C:plasma membrane"/>
    <property type="evidence" value="ECO:0007669"/>
    <property type="project" value="UniProtKB-SubCell"/>
</dbReference>
<feature type="transmembrane region" description="Helical" evidence="6">
    <location>
        <begin position="69"/>
        <end position="89"/>
    </location>
</feature>
<evidence type="ECO:0000256" key="4">
    <source>
        <dbReference type="ARBA" id="ARBA00022989"/>
    </source>
</evidence>
<gene>
    <name evidence="7" type="ORF">B9Q01_04030</name>
</gene>
<keyword evidence="4 6" id="KW-1133">Transmembrane helix</keyword>